<dbReference type="AlphaFoldDB" id="A0A836GJY7"/>
<evidence type="ECO:0000256" key="1">
    <source>
        <dbReference type="SAM" id="MobiDB-lite"/>
    </source>
</evidence>
<accession>A0A836GJY7</accession>
<sequence length="685" mass="73877">MRGVSLTSFRSSISVKKTVARIHCRVLSCPPFPSLYLVPVSPPHPSSSSVAITLFLLLGNTAGLLQRRSEHPESPLARVLLCVATPWDLPILLIPGLAMATMLCASCQHSFPEDMLAPASFSTRVGRYLSRTASLLCETRGRTGEDDHRLSQIAQLLQQLCGAMQEEAQLLQERQNDPQTLSFSSSSARVGQQQPNSRDGVPRVASSSPGDRYRGSPSKEICGVTDGGTRLPYVGISSPSLGAAPSALSRVMFEGSVPSYQLKRMITALDLVSATVYNVLESLAVQCRASVALLWLRPRQSLSSMELVAPFVVGRDLSSLVNSAPYCTLEFSIPCVVCQTGVALNLKPQPNAHNAACSPAADLMLAELMERTNTAQLLMPVHNRYTERPFAVRAAAAGSPGVIAVVHLIGSPINPVPFHRHNEEATAQTAKLLSFIISSYYETMIAEWSNRFYVPTTLHATGKYAAALDLRAEEKMMDDFAAPPLLILRTAASYLSECTSANEARDALKLLGQNVLRRSTPLRPMATVKDLSRHASAMEANWASAVQQATQLEKTVDSLKEVMLRRDISAMQKAKEAQYSRGPSAGTRPRSPADRKGAVQLPPVAPASPVVKKRSSLSSVDIDVYLTPPVPYVAETVSIAAAAPPSAALSVPPSTEVLKSDEMEVLEAVTLRRLRALGVDTSMFE</sequence>
<feature type="compositionally biased region" description="Low complexity" evidence="1">
    <location>
        <begin position="598"/>
        <end position="610"/>
    </location>
</feature>
<feature type="compositionally biased region" description="Polar residues" evidence="1">
    <location>
        <begin position="177"/>
        <end position="197"/>
    </location>
</feature>
<evidence type="ECO:0000313" key="3">
    <source>
        <dbReference type="Proteomes" id="UP000674143"/>
    </source>
</evidence>
<feature type="region of interest" description="Disordered" evidence="1">
    <location>
        <begin position="174"/>
        <end position="221"/>
    </location>
</feature>
<name>A0A836GJY7_9TRYP</name>
<comment type="caution">
    <text evidence="2">The sequence shown here is derived from an EMBL/GenBank/DDBJ whole genome shotgun (WGS) entry which is preliminary data.</text>
</comment>
<gene>
    <name evidence="2" type="ORF">LSCM4_00697</name>
</gene>
<dbReference type="GeneID" id="92356707"/>
<dbReference type="Proteomes" id="UP000674143">
    <property type="component" value="Unassembled WGS sequence"/>
</dbReference>
<feature type="region of interest" description="Disordered" evidence="1">
    <location>
        <begin position="573"/>
        <end position="612"/>
    </location>
</feature>
<evidence type="ECO:0000313" key="2">
    <source>
        <dbReference type="EMBL" id="KAG5465243.1"/>
    </source>
</evidence>
<reference evidence="3" key="1">
    <citation type="journal article" date="2021" name="Microbiol. Resour. Announc.">
        <title>LGAAP: Leishmaniinae Genome Assembly and Annotation Pipeline.</title>
        <authorList>
            <person name="Almutairi H."/>
            <person name="Urbaniak M.D."/>
            <person name="Bates M.D."/>
            <person name="Jariyapan N."/>
            <person name="Kwakye-Nuako G."/>
            <person name="Thomaz-Soccol V."/>
            <person name="Al-Salem W.S."/>
            <person name="Dillon R.J."/>
            <person name="Bates P.A."/>
            <person name="Gatherer D."/>
        </authorList>
    </citation>
    <scope>NUCLEOTIDE SEQUENCE [LARGE SCALE GENOMIC DNA]</scope>
</reference>
<dbReference type="RefSeq" id="XP_067058874.1">
    <property type="nucleotide sequence ID" value="XM_067202773.1"/>
</dbReference>
<dbReference type="KEGG" id="loi:92356707"/>
<reference evidence="3" key="2">
    <citation type="journal article" date="2021" name="Sci. Data">
        <title>Chromosome-scale genome sequencing, assembly and annotation of six genomes from subfamily Leishmaniinae.</title>
        <authorList>
            <person name="Almutairi H."/>
            <person name="Urbaniak M.D."/>
            <person name="Bates M.D."/>
            <person name="Jariyapan N."/>
            <person name="Kwakye-Nuako G."/>
            <person name="Thomaz Soccol V."/>
            <person name="Al-Salem W.S."/>
            <person name="Dillon R.J."/>
            <person name="Bates P.A."/>
            <person name="Gatherer D."/>
        </authorList>
    </citation>
    <scope>NUCLEOTIDE SEQUENCE [LARGE SCALE GENOMIC DNA]</scope>
</reference>
<keyword evidence="3" id="KW-1185">Reference proteome</keyword>
<organism evidence="2 3">
    <name type="scientific">Leishmania orientalis</name>
    <dbReference type="NCBI Taxonomy" id="2249476"/>
    <lineage>
        <taxon>Eukaryota</taxon>
        <taxon>Discoba</taxon>
        <taxon>Euglenozoa</taxon>
        <taxon>Kinetoplastea</taxon>
        <taxon>Metakinetoplastina</taxon>
        <taxon>Trypanosomatida</taxon>
        <taxon>Trypanosomatidae</taxon>
        <taxon>Leishmaniinae</taxon>
        <taxon>Leishmania</taxon>
    </lineage>
</organism>
<proteinExistence type="predicted"/>
<dbReference type="SMR" id="A0A836GJY7"/>
<dbReference type="EMBL" id="JAFHLR010000036">
    <property type="protein sequence ID" value="KAG5465243.1"/>
    <property type="molecule type" value="Genomic_DNA"/>
</dbReference>
<protein>
    <submittedName>
        <fullName evidence="2">Uncharacterized protein</fullName>
    </submittedName>
</protein>